<gene>
    <name evidence="2" type="ORF">ACH5RR_023717</name>
</gene>
<keyword evidence="1" id="KW-1133">Transmembrane helix</keyword>
<evidence type="ECO:0000313" key="3">
    <source>
        <dbReference type="Proteomes" id="UP001630127"/>
    </source>
</evidence>
<evidence type="ECO:0000313" key="2">
    <source>
        <dbReference type="EMBL" id="KAL3516815.1"/>
    </source>
</evidence>
<name>A0ABD2ZBF4_9GENT</name>
<keyword evidence="1" id="KW-0812">Transmembrane</keyword>
<dbReference type="Proteomes" id="UP001630127">
    <property type="component" value="Unassembled WGS sequence"/>
</dbReference>
<accession>A0ABD2ZBF4</accession>
<keyword evidence="1" id="KW-0472">Membrane</keyword>
<organism evidence="2 3">
    <name type="scientific">Cinchona calisaya</name>
    <dbReference type="NCBI Taxonomy" id="153742"/>
    <lineage>
        <taxon>Eukaryota</taxon>
        <taxon>Viridiplantae</taxon>
        <taxon>Streptophyta</taxon>
        <taxon>Embryophyta</taxon>
        <taxon>Tracheophyta</taxon>
        <taxon>Spermatophyta</taxon>
        <taxon>Magnoliopsida</taxon>
        <taxon>eudicotyledons</taxon>
        <taxon>Gunneridae</taxon>
        <taxon>Pentapetalae</taxon>
        <taxon>asterids</taxon>
        <taxon>lamiids</taxon>
        <taxon>Gentianales</taxon>
        <taxon>Rubiaceae</taxon>
        <taxon>Cinchonoideae</taxon>
        <taxon>Cinchoneae</taxon>
        <taxon>Cinchona</taxon>
    </lineage>
</organism>
<comment type="caution">
    <text evidence="2">The sequence shown here is derived from an EMBL/GenBank/DDBJ whole genome shotgun (WGS) entry which is preliminary data.</text>
</comment>
<dbReference type="AlphaFoldDB" id="A0ABD2ZBF4"/>
<reference evidence="2 3" key="1">
    <citation type="submission" date="2024-11" db="EMBL/GenBank/DDBJ databases">
        <title>A near-complete genome assembly of Cinchona calisaya.</title>
        <authorList>
            <person name="Lian D.C."/>
            <person name="Zhao X.W."/>
            <person name="Wei L."/>
        </authorList>
    </citation>
    <scope>NUCLEOTIDE SEQUENCE [LARGE SCALE GENOMIC DNA]</scope>
    <source>
        <tissue evidence="2">Nenye</tissue>
    </source>
</reference>
<keyword evidence="3" id="KW-1185">Reference proteome</keyword>
<feature type="transmembrane region" description="Helical" evidence="1">
    <location>
        <begin position="69"/>
        <end position="87"/>
    </location>
</feature>
<sequence>MAMRLGRNLGKYLTTTSPAGFGGSSMVRRGGSGTAMALQPPCQFSSWMPPTPEGGRIHRLVKSMRDEYTQTYIVTFFGSVVACYLIAKDRLSYIEHGMDGKNRGSA</sequence>
<proteinExistence type="predicted"/>
<dbReference type="EMBL" id="JBJUIK010000010">
    <property type="protein sequence ID" value="KAL3516815.1"/>
    <property type="molecule type" value="Genomic_DNA"/>
</dbReference>
<evidence type="ECO:0000256" key="1">
    <source>
        <dbReference type="SAM" id="Phobius"/>
    </source>
</evidence>
<protein>
    <submittedName>
        <fullName evidence="2">Uncharacterized protein</fullName>
    </submittedName>
</protein>